<dbReference type="Proteomes" id="UP001197247">
    <property type="component" value="Unassembled WGS sequence"/>
</dbReference>
<accession>A0ABS5TI64</accession>
<evidence type="ECO:0000313" key="2">
    <source>
        <dbReference type="Proteomes" id="UP001197247"/>
    </source>
</evidence>
<name>A0ABS5TI64_9ACTN</name>
<comment type="caution">
    <text evidence="1">The sequence shown here is derived from an EMBL/GenBank/DDBJ whole genome shotgun (WGS) entry which is preliminary data.</text>
</comment>
<evidence type="ECO:0000313" key="1">
    <source>
        <dbReference type="EMBL" id="MBT0770762.1"/>
    </source>
</evidence>
<dbReference type="RefSeq" id="WP_214157064.1">
    <property type="nucleotide sequence ID" value="NZ_JAHBAY010000007.1"/>
</dbReference>
<organism evidence="1 2">
    <name type="scientific">Kineosporia corallincola</name>
    <dbReference type="NCBI Taxonomy" id="2835133"/>
    <lineage>
        <taxon>Bacteria</taxon>
        <taxon>Bacillati</taxon>
        <taxon>Actinomycetota</taxon>
        <taxon>Actinomycetes</taxon>
        <taxon>Kineosporiales</taxon>
        <taxon>Kineosporiaceae</taxon>
        <taxon>Kineosporia</taxon>
    </lineage>
</organism>
<reference evidence="1 2" key="1">
    <citation type="submission" date="2021-05" db="EMBL/GenBank/DDBJ databases">
        <title>Kineosporia and Streptomyces sp. nov. two new marine actinobacteria isolated from Coral.</title>
        <authorList>
            <person name="Buangrab K."/>
            <person name="Sutthacheep M."/>
            <person name="Yeemin T."/>
            <person name="Harunari E."/>
            <person name="Igarashi Y."/>
            <person name="Kanchanasin P."/>
            <person name="Tanasupawat S."/>
            <person name="Phongsopitanun W."/>
        </authorList>
    </citation>
    <scope>NUCLEOTIDE SEQUENCE [LARGE SCALE GENOMIC DNA]</scope>
    <source>
        <strain evidence="1 2">J2-2</strain>
    </source>
</reference>
<gene>
    <name evidence="1" type="ORF">KIH74_17600</name>
</gene>
<sequence length="118" mass="13417">MREIRHPEDHRWARTLVVDHEAVDHERQIGEVQVADGAVIRVRVAQRTDFDLLLNPVVSKVHPPRITLGETFELDAAQARALAEQLCRAAAFIERMQGQIRRPSLVTEIRRRQAAPGS</sequence>
<proteinExistence type="predicted"/>
<protein>
    <submittedName>
        <fullName evidence="1">Uncharacterized protein</fullName>
    </submittedName>
</protein>
<dbReference type="EMBL" id="JAHBAY010000007">
    <property type="protein sequence ID" value="MBT0770762.1"/>
    <property type="molecule type" value="Genomic_DNA"/>
</dbReference>
<keyword evidence="2" id="KW-1185">Reference proteome</keyword>